<dbReference type="Pfam" id="PF07426">
    <property type="entry name" value="Dynactin_p22"/>
    <property type="match status" value="1"/>
</dbReference>
<proteinExistence type="predicted"/>
<dbReference type="PANTHER" id="PTHR28360">
    <property type="entry name" value="DYNACTIN SUBUNIT 3"/>
    <property type="match status" value="1"/>
</dbReference>
<protein>
    <recommendedName>
        <fullName evidence="2">Dynactin subunit 3</fullName>
    </recommendedName>
</protein>
<organism evidence="1">
    <name type="scientific">Bracon brevicornis</name>
    <dbReference type="NCBI Taxonomy" id="1563983"/>
    <lineage>
        <taxon>Eukaryota</taxon>
        <taxon>Metazoa</taxon>
        <taxon>Ecdysozoa</taxon>
        <taxon>Arthropoda</taxon>
        <taxon>Hexapoda</taxon>
        <taxon>Insecta</taxon>
        <taxon>Pterygota</taxon>
        <taxon>Neoptera</taxon>
        <taxon>Endopterygota</taxon>
        <taxon>Hymenoptera</taxon>
        <taxon>Apocrita</taxon>
        <taxon>Ichneumonoidea</taxon>
        <taxon>Braconidae</taxon>
        <taxon>Braconinae</taxon>
        <taxon>Bracon</taxon>
    </lineage>
</organism>
<name>A0A6V7LC00_9HYME</name>
<accession>A0A6V7LC00</accession>
<dbReference type="GO" id="GO:0061640">
    <property type="term" value="P:cytoskeleton-dependent cytokinesis"/>
    <property type="evidence" value="ECO:0007669"/>
    <property type="project" value="InterPro"/>
</dbReference>
<evidence type="ECO:0000313" key="1">
    <source>
        <dbReference type="EMBL" id="CAD1572260.1"/>
    </source>
</evidence>
<reference evidence="1" key="1">
    <citation type="submission" date="2020-07" db="EMBL/GenBank/DDBJ databases">
        <authorList>
            <person name="Ferguson B K."/>
        </authorList>
    </citation>
    <scope>NUCLEOTIDE SEQUENCE</scope>
    <source>
        <strain evidence="1">L06</strain>
    </source>
</reference>
<dbReference type="GO" id="GO:0005869">
    <property type="term" value="C:dynactin complex"/>
    <property type="evidence" value="ECO:0007669"/>
    <property type="project" value="InterPro"/>
</dbReference>
<dbReference type="InterPro" id="IPR009991">
    <property type="entry name" value="DCTN3"/>
</dbReference>
<gene>
    <name evidence="1" type="ORF">BBRV_LOCUS99064</name>
</gene>
<evidence type="ECO:0008006" key="2">
    <source>
        <dbReference type="Google" id="ProtNLM"/>
    </source>
</evidence>
<dbReference type="PANTHER" id="PTHR28360:SF1">
    <property type="entry name" value="DYNACTIN SUBUNIT 3"/>
    <property type="match status" value="1"/>
</dbReference>
<dbReference type="EMBL" id="CADCXW020000335">
    <property type="protein sequence ID" value="CAD1572260.1"/>
    <property type="molecule type" value="Genomic_DNA"/>
</dbReference>
<dbReference type="AlphaFoldDB" id="A0A6V7LC00"/>
<sequence>MASIDTLEDRLAELEGIVYGNSKKPSIDDPLPESSVIDTVINANTMISSALSSREKTNALVKRLPELNDYLEMKFENEELQSGAKWEMIQIMDMDIREKLKSMEKMKELLPALDVDLLKSIPELSPKLEKLTIDYLNAYDEASADSVKLQQIFGKYNIIMDGITRAMINLYEAVGDAERAAAPKKPLD</sequence>